<protein>
    <submittedName>
        <fullName evidence="1">Uncharacterized protein</fullName>
    </submittedName>
</protein>
<evidence type="ECO:0000313" key="2">
    <source>
        <dbReference type="Proteomes" id="UP000305883"/>
    </source>
</evidence>
<dbReference type="EMBL" id="MWPZ01000015">
    <property type="protein sequence ID" value="TIC89536.1"/>
    <property type="molecule type" value="Genomic_DNA"/>
</dbReference>
<accession>A0A4T0VD07</accession>
<dbReference type="AlphaFoldDB" id="A0A4T0VD07"/>
<sequence length="129" mass="14312">MTGIYKKEEEEEEARMRWWWRERMVVVRIAVVMALYQQQQQQEECGRGPKHEGDEEVQSVQAPPVQVLAQARQTQGQVRFHFVQFQGVVGRVPAAAVALAGAVDVGAAVTAPVQSATTACWSALQLPLP</sequence>
<proteinExistence type="predicted"/>
<evidence type="ECO:0000313" key="1">
    <source>
        <dbReference type="EMBL" id="TIC89536.1"/>
    </source>
</evidence>
<comment type="caution">
    <text evidence="1">The sequence shown here is derived from an EMBL/GenBank/DDBJ whole genome shotgun (WGS) entry which is preliminary data.</text>
</comment>
<dbReference type="Proteomes" id="UP000305883">
    <property type="component" value="Unassembled WGS sequence"/>
</dbReference>
<reference evidence="1 2" key="1">
    <citation type="journal article" date="2019" name="Genome Biol. Evol.">
        <title>Genomic Plasticity Mediated by Transposable Elements in the Plant Pathogenic Fungus Colletotrichum higginsianum.</title>
        <authorList>
            <person name="Tsushima A."/>
            <person name="Gan P."/>
            <person name="Kumakura N."/>
            <person name="Narusaka M."/>
            <person name="Takano Y."/>
            <person name="Narusaka Y."/>
            <person name="Shirasu K."/>
        </authorList>
    </citation>
    <scope>NUCLEOTIDE SEQUENCE [LARGE SCALE GENOMIC DNA]</scope>
    <source>
        <strain evidence="1 2">MAFF305635-RFP</strain>
    </source>
</reference>
<gene>
    <name evidence="1" type="ORF">CH35J_012814</name>
</gene>
<organism evidence="1 2">
    <name type="scientific">Colletotrichum higginsianum</name>
    <dbReference type="NCBI Taxonomy" id="80884"/>
    <lineage>
        <taxon>Eukaryota</taxon>
        <taxon>Fungi</taxon>
        <taxon>Dikarya</taxon>
        <taxon>Ascomycota</taxon>
        <taxon>Pezizomycotina</taxon>
        <taxon>Sordariomycetes</taxon>
        <taxon>Hypocreomycetidae</taxon>
        <taxon>Glomerellales</taxon>
        <taxon>Glomerellaceae</taxon>
        <taxon>Colletotrichum</taxon>
        <taxon>Colletotrichum destructivum species complex</taxon>
    </lineage>
</organism>
<name>A0A4T0VD07_9PEZI</name>